<proteinExistence type="predicted"/>
<gene>
    <name evidence="1" type="ORF">S01H1_30945</name>
</gene>
<dbReference type="AlphaFoldDB" id="X0T128"/>
<sequence>MKNKKLSTWKIKKLQRLAHKRLSACRWGYEFDLEEARIKYIVANPTNSLDVTILYDEIGGFKWWFPETSG</sequence>
<comment type="caution">
    <text evidence="1">The sequence shown here is derived from an EMBL/GenBank/DDBJ whole genome shotgun (WGS) entry which is preliminary data.</text>
</comment>
<feature type="non-terminal residue" evidence="1">
    <location>
        <position position="70"/>
    </location>
</feature>
<evidence type="ECO:0000313" key="1">
    <source>
        <dbReference type="EMBL" id="GAF87163.1"/>
    </source>
</evidence>
<reference evidence="1" key="1">
    <citation type="journal article" date="2014" name="Front. Microbiol.">
        <title>High frequency of phylogenetically diverse reductive dehalogenase-homologous genes in deep subseafloor sedimentary metagenomes.</title>
        <authorList>
            <person name="Kawai M."/>
            <person name="Futagami T."/>
            <person name="Toyoda A."/>
            <person name="Takaki Y."/>
            <person name="Nishi S."/>
            <person name="Hori S."/>
            <person name="Arai W."/>
            <person name="Tsubouchi T."/>
            <person name="Morono Y."/>
            <person name="Uchiyama I."/>
            <person name="Ito T."/>
            <person name="Fujiyama A."/>
            <person name="Inagaki F."/>
            <person name="Takami H."/>
        </authorList>
    </citation>
    <scope>NUCLEOTIDE SEQUENCE</scope>
    <source>
        <strain evidence="1">Expedition CK06-06</strain>
    </source>
</reference>
<dbReference type="EMBL" id="BARS01019072">
    <property type="protein sequence ID" value="GAF87163.1"/>
    <property type="molecule type" value="Genomic_DNA"/>
</dbReference>
<protein>
    <submittedName>
        <fullName evidence="1">Uncharacterized protein</fullName>
    </submittedName>
</protein>
<organism evidence="1">
    <name type="scientific">marine sediment metagenome</name>
    <dbReference type="NCBI Taxonomy" id="412755"/>
    <lineage>
        <taxon>unclassified sequences</taxon>
        <taxon>metagenomes</taxon>
        <taxon>ecological metagenomes</taxon>
    </lineage>
</organism>
<name>X0T128_9ZZZZ</name>
<accession>X0T128</accession>